<feature type="compositionally biased region" description="Polar residues" evidence="2">
    <location>
        <begin position="221"/>
        <end position="231"/>
    </location>
</feature>
<accession>A0A814EXV6</accession>
<dbReference type="PANTHER" id="PTHR12932">
    <property type="entry name" value="P25 ALPHA-RELATED"/>
    <property type="match status" value="1"/>
</dbReference>
<dbReference type="Gene3D" id="1.20.5.170">
    <property type="match status" value="1"/>
</dbReference>
<dbReference type="OrthoDB" id="548799at2759"/>
<feature type="region of interest" description="Disordered" evidence="2">
    <location>
        <begin position="221"/>
        <end position="260"/>
    </location>
</feature>
<gene>
    <name evidence="4" type="ORF">EDS130_LOCUS13484</name>
</gene>
<dbReference type="Gene3D" id="1.10.238.10">
    <property type="entry name" value="EF-hand"/>
    <property type="match status" value="1"/>
</dbReference>
<reference evidence="4" key="1">
    <citation type="submission" date="2021-02" db="EMBL/GenBank/DDBJ databases">
        <authorList>
            <person name="Nowell W R."/>
        </authorList>
    </citation>
    <scope>NUCLEOTIDE SEQUENCE</scope>
</reference>
<feature type="region of interest" description="Disordered" evidence="2">
    <location>
        <begin position="142"/>
        <end position="161"/>
    </location>
</feature>
<feature type="compositionally biased region" description="Basic and acidic residues" evidence="2">
    <location>
        <begin position="144"/>
        <end position="161"/>
    </location>
</feature>
<dbReference type="GO" id="GO:0006357">
    <property type="term" value="P:regulation of transcription by RNA polymerase II"/>
    <property type="evidence" value="ECO:0007669"/>
    <property type="project" value="InterPro"/>
</dbReference>
<dbReference type="InterPro" id="IPR008907">
    <property type="entry name" value="TPP/p25"/>
</dbReference>
<dbReference type="InterPro" id="IPR011992">
    <property type="entry name" value="EF-hand-dom_pair"/>
</dbReference>
<dbReference type="EMBL" id="CAJNOJ010000053">
    <property type="protein sequence ID" value="CAF0973340.1"/>
    <property type="molecule type" value="Genomic_DNA"/>
</dbReference>
<dbReference type="Pfam" id="PF05517">
    <property type="entry name" value="p25-alpha"/>
    <property type="match status" value="1"/>
</dbReference>
<dbReference type="SMART" id="SM00338">
    <property type="entry name" value="BRLZ"/>
    <property type="match status" value="1"/>
</dbReference>
<comment type="similarity">
    <text evidence="1">Belongs to the TPPP family.</text>
</comment>
<dbReference type="GO" id="GO:0003700">
    <property type="term" value="F:DNA-binding transcription factor activity"/>
    <property type="evidence" value="ECO:0007669"/>
    <property type="project" value="InterPro"/>
</dbReference>
<dbReference type="InterPro" id="IPR000837">
    <property type="entry name" value="AP-1"/>
</dbReference>
<name>A0A814EXV6_ADIRI</name>
<dbReference type="GO" id="GO:0003677">
    <property type="term" value="F:DNA binding"/>
    <property type="evidence" value="ECO:0007669"/>
    <property type="project" value="InterPro"/>
</dbReference>
<evidence type="ECO:0000259" key="3">
    <source>
        <dbReference type="PROSITE" id="PS50217"/>
    </source>
</evidence>
<sequence>MASGGSSDLKTAFDTYAKFGKTEAQLKEKDIRIDSKNLQKMMKDAGVIDSKYTTQLFDNDIARVLGKLTSGGTYPKGIKTFELNGFKALIDQVADTKKTTADAIIAKINSTGGPSLANVTGTANKDITGRMTDHTQYTGAHKQRFGEDGHGKGKEGRTDEAKNTGYVGAYKGDVEKKYLNIFLVFKTTPKDKLRLEITMLSKFNSINSIVDYLREPIVPSTTKDSRNNTTVGLKMSKKQRKTKETANSTDTTHSPPRSQPQMLHNVNIEVLPKGRMRYGPITVNPRKLPSKTLFTGRRSKYEVLSTDEEERRRDRRERNRIAATKCREKRETVLGQLENQHQDELETHRNLLKTVHDLEQQKKYLENILNNHLNDCPLLNPSFSMIFGDTSFLSTIIDVPPPVLPPGPQPIVNSEDDELSHILDPSPGLTNSAYETDDSNQIFLPPLGGLSAQPITMTSSSIERLINSLNTPTISMESANNHSMLVNTAFVMMTRYHHVPILVCINSKQFVSHSLSQ</sequence>
<dbReference type="InterPro" id="IPR046347">
    <property type="entry name" value="bZIP_sf"/>
</dbReference>
<organism evidence="4 5">
    <name type="scientific">Adineta ricciae</name>
    <name type="common">Rotifer</name>
    <dbReference type="NCBI Taxonomy" id="249248"/>
    <lineage>
        <taxon>Eukaryota</taxon>
        <taxon>Metazoa</taxon>
        <taxon>Spiralia</taxon>
        <taxon>Gnathifera</taxon>
        <taxon>Rotifera</taxon>
        <taxon>Eurotatoria</taxon>
        <taxon>Bdelloidea</taxon>
        <taxon>Adinetida</taxon>
        <taxon>Adinetidae</taxon>
        <taxon>Adineta</taxon>
    </lineage>
</organism>
<evidence type="ECO:0000313" key="5">
    <source>
        <dbReference type="Proteomes" id="UP000663852"/>
    </source>
</evidence>
<dbReference type="PROSITE" id="PS50217">
    <property type="entry name" value="BZIP"/>
    <property type="match status" value="1"/>
</dbReference>
<feature type="domain" description="BZIP" evidence="3">
    <location>
        <begin position="309"/>
        <end position="372"/>
    </location>
</feature>
<proteinExistence type="inferred from homology"/>
<comment type="caution">
    <text evidence="4">The sequence shown here is derived from an EMBL/GenBank/DDBJ whole genome shotgun (WGS) entry which is preliminary data.</text>
</comment>
<dbReference type="PROSITE" id="PS00036">
    <property type="entry name" value="BZIP_BASIC"/>
    <property type="match status" value="1"/>
</dbReference>
<evidence type="ECO:0000256" key="1">
    <source>
        <dbReference type="ARBA" id="ARBA00010994"/>
    </source>
</evidence>
<dbReference type="PRINTS" id="PR00042">
    <property type="entry name" value="LEUZIPPRFOS"/>
</dbReference>
<dbReference type="GO" id="GO:0005874">
    <property type="term" value="C:microtubule"/>
    <property type="evidence" value="ECO:0007669"/>
    <property type="project" value="TreeGrafter"/>
</dbReference>
<dbReference type="SUPFAM" id="SSF57959">
    <property type="entry name" value="Leucine zipper domain"/>
    <property type="match status" value="1"/>
</dbReference>
<dbReference type="PANTHER" id="PTHR12932:SF9">
    <property type="entry name" value="TUBULIN POLYMERIZATION-PROMOTING PROTEIN HOMOLOG"/>
    <property type="match status" value="1"/>
</dbReference>
<dbReference type="GO" id="GO:0015631">
    <property type="term" value="F:tubulin binding"/>
    <property type="evidence" value="ECO:0007669"/>
    <property type="project" value="InterPro"/>
</dbReference>
<dbReference type="GO" id="GO:0001578">
    <property type="term" value="P:microtubule bundle formation"/>
    <property type="evidence" value="ECO:0007669"/>
    <property type="project" value="TreeGrafter"/>
</dbReference>
<dbReference type="AlphaFoldDB" id="A0A814EXV6"/>
<feature type="compositionally biased region" description="Polar residues" evidence="2">
    <location>
        <begin position="245"/>
        <end position="260"/>
    </location>
</feature>
<dbReference type="GO" id="GO:0032273">
    <property type="term" value="P:positive regulation of protein polymerization"/>
    <property type="evidence" value="ECO:0007669"/>
    <property type="project" value="TreeGrafter"/>
</dbReference>
<dbReference type="GO" id="GO:0046785">
    <property type="term" value="P:microtubule polymerization"/>
    <property type="evidence" value="ECO:0007669"/>
    <property type="project" value="InterPro"/>
</dbReference>
<dbReference type="SUPFAM" id="SSF47473">
    <property type="entry name" value="EF-hand"/>
    <property type="match status" value="1"/>
</dbReference>
<dbReference type="InterPro" id="IPR004827">
    <property type="entry name" value="bZIP"/>
</dbReference>
<dbReference type="Proteomes" id="UP000663852">
    <property type="component" value="Unassembled WGS sequence"/>
</dbReference>
<evidence type="ECO:0000256" key="2">
    <source>
        <dbReference type="SAM" id="MobiDB-lite"/>
    </source>
</evidence>
<protein>
    <recommendedName>
        <fullName evidence="3">BZIP domain-containing protein</fullName>
    </recommendedName>
</protein>
<evidence type="ECO:0000313" key="4">
    <source>
        <dbReference type="EMBL" id="CAF0973340.1"/>
    </source>
</evidence>